<dbReference type="Pfam" id="PF03466">
    <property type="entry name" value="LysR_substrate"/>
    <property type="match status" value="1"/>
</dbReference>
<evidence type="ECO:0000256" key="3">
    <source>
        <dbReference type="ARBA" id="ARBA00023125"/>
    </source>
</evidence>
<comment type="caution">
    <text evidence="6">The sequence shown here is derived from an EMBL/GenBank/DDBJ whole genome shotgun (WGS) entry which is preliminary data.</text>
</comment>
<dbReference type="InterPro" id="IPR000847">
    <property type="entry name" value="LysR_HTH_N"/>
</dbReference>
<evidence type="ECO:0000313" key="6">
    <source>
        <dbReference type="EMBL" id="MBB2158731.1"/>
    </source>
</evidence>
<evidence type="ECO:0000256" key="1">
    <source>
        <dbReference type="ARBA" id="ARBA00009437"/>
    </source>
</evidence>
<dbReference type="Gene3D" id="1.10.10.10">
    <property type="entry name" value="Winged helix-like DNA-binding domain superfamily/Winged helix DNA-binding domain"/>
    <property type="match status" value="1"/>
</dbReference>
<organism evidence="6 7">
    <name type="scientific">Gluconacetobacter sacchari</name>
    <dbReference type="NCBI Taxonomy" id="92759"/>
    <lineage>
        <taxon>Bacteria</taxon>
        <taxon>Pseudomonadati</taxon>
        <taxon>Pseudomonadota</taxon>
        <taxon>Alphaproteobacteria</taxon>
        <taxon>Acetobacterales</taxon>
        <taxon>Acetobacteraceae</taxon>
        <taxon>Gluconacetobacter</taxon>
    </lineage>
</organism>
<feature type="domain" description="HTH lysR-type" evidence="5">
    <location>
        <begin position="1"/>
        <end position="58"/>
    </location>
</feature>
<keyword evidence="3" id="KW-0238">DNA-binding</keyword>
<evidence type="ECO:0000256" key="2">
    <source>
        <dbReference type="ARBA" id="ARBA00023015"/>
    </source>
</evidence>
<dbReference type="EMBL" id="JABEQJ010000001">
    <property type="protein sequence ID" value="MBB2158731.1"/>
    <property type="molecule type" value="Genomic_DNA"/>
</dbReference>
<evidence type="ECO:0000259" key="5">
    <source>
        <dbReference type="PROSITE" id="PS50931"/>
    </source>
</evidence>
<dbReference type="Gene3D" id="3.40.190.10">
    <property type="entry name" value="Periplasmic binding protein-like II"/>
    <property type="match status" value="2"/>
</dbReference>
<dbReference type="SUPFAM" id="SSF46785">
    <property type="entry name" value="Winged helix' DNA-binding domain"/>
    <property type="match status" value="1"/>
</dbReference>
<dbReference type="GO" id="GO:0000976">
    <property type="term" value="F:transcription cis-regulatory region binding"/>
    <property type="evidence" value="ECO:0007669"/>
    <property type="project" value="TreeGrafter"/>
</dbReference>
<dbReference type="PRINTS" id="PR00039">
    <property type="entry name" value="HTHLYSR"/>
</dbReference>
<dbReference type="PANTHER" id="PTHR30126:SF40">
    <property type="entry name" value="HTH-TYPE TRANSCRIPTIONAL REGULATOR GLTR"/>
    <property type="match status" value="1"/>
</dbReference>
<gene>
    <name evidence="6" type="ORF">HLH48_00810</name>
</gene>
<keyword evidence="4" id="KW-0804">Transcription</keyword>
<dbReference type="InterPro" id="IPR036390">
    <property type="entry name" value="WH_DNA-bd_sf"/>
</dbReference>
<dbReference type="Proteomes" id="UP000589085">
    <property type="component" value="Unassembled WGS sequence"/>
</dbReference>
<dbReference type="PANTHER" id="PTHR30126">
    <property type="entry name" value="HTH-TYPE TRANSCRIPTIONAL REGULATOR"/>
    <property type="match status" value="1"/>
</dbReference>
<evidence type="ECO:0000256" key="4">
    <source>
        <dbReference type="ARBA" id="ARBA00023163"/>
    </source>
</evidence>
<reference evidence="6 7" key="1">
    <citation type="submission" date="2020-04" db="EMBL/GenBank/DDBJ databases">
        <title>Description of novel Gluconacetobacter.</title>
        <authorList>
            <person name="Sombolestani A."/>
        </authorList>
    </citation>
    <scope>NUCLEOTIDE SEQUENCE [LARGE SCALE GENOMIC DNA]</scope>
    <source>
        <strain evidence="6 7">LMG 19747</strain>
    </source>
</reference>
<accession>A0A7W4I9I3</accession>
<dbReference type="InterPro" id="IPR036388">
    <property type="entry name" value="WH-like_DNA-bd_sf"/>
</dbReference>
<dbReference type="AlphaFoldDB" id="A0A7W4I9I3"/>
<dbReference type="SUPFAM" id="SSF53850">
    <property type="entry name" value="Periplasmic binding protein-like II"/>
    <property type="match status" value="1"/>
</dbReference>
<comment type="similarity">
    <text evidence="1">Belongs to the LysR transcriptional regulatory family.</text>
</comment>
<dbReference type="PROSITE" id="PS50931">
    <property type="entry name" value="HTH_LYSR"/>
    <property type="match status" value="1"/>
</dbReference>
<name>A0A7W4I9I3_9PROT</name>
<dbReference type="InterPro" id="IPR005119">
    <property type="entry name" value="LysR_subst-bd"/>
</dbReference>
<proteinExistence type="inferred from homology"/>
<dbReference type="GO" id="GO:0003700">
    <property type="term" value="F:DNA-binding transcription factor activity"/>
    <property type="evidence" value="ECO:0007669"/>
    <property type="project" value="InterPro"/>
</dbReference>
<sequence length="279" mass="29293">MDMRAIHAFRIVAESGSISAAAERLGTVQSALSARISQFEDALGAPLFERLPRGVRLTAAGTRLLPFAGRIEALVAEAVATARGDDRPWSGPFRLGAIAIVAASILPDGVARFLAAHGGVDLRLVTGVSRQLVAEVERGALDAAIVAEGFGAPALPSMPLRRMPLALFRPGDRPPERLGQAFAFGEGCVCRARLDAILRRKSWRARIVELGSVEAILGCVEAGIGMTLLPHLLGGGRAVVTEPCGSLALTLVCRSDTAPMARAFGAMMNGRKPLDPMMA</sequence>
<evidence type="ECO:0000313" key="7">
    <source>
        <dbReference type="Proteomes" id="UP000589085"/>
    </source>
</evidence>
<keyword evidence="2" id="KW-0805">Transcription regulation</keyword>
<protein>
    <submittedName>
        <fullName evidence="6">LysR family transcriptional regulator</fullName>
    </submittedName>
</protein>
<dbReference type="Pfam" id="PF00126">
    <property type="entry name" value="HTH_1"/>
    <property type="match status" value="1"/>
</dbReference>